<keyword evidence="1" id="KW-0812">Transmembrane</keyword>
<feature type="transmembrane region" description="Helical" evidence="1">
    <location>
        <begin position="12"/>
        <end position="33"/>
    </location>
</feature>
<dbReference type="EMBL" id="HBKN01037673">
    <property type="protein sequence ID" value="CAE2324711.1"/>
    <property type="molecule type" value="Transcribed_RNA"/>
</dbReference>
<evidence type="ECO:0000256" key="1">
    <source>
        <dbReference type="SAM" id="Phobius"/>
    </source>
</evidence>
<proteinExistence type="predicted"/>
<keyword evidence="1" id="KW-0472">Membrane</keyword>
<accession>A0A7S4P625</accession>
<reference evidence="2" key="1">
    <citation type="submission" date="2021-01" db="EMBL/GenBank/DDBJ databases">
        <authorList>
            <person name="Corre E."/>
            <person name="Pelletier E."/>
            <person name="Niang G."/>
            <person name="Scheremetjew M."/>
            <person name="Finn R."/>
            <person name="Kale V."/>
            <person name="Holt S."/>
            <person name="Cochrane G."/>
            <person name="Meng A."/>
            <person name="Brown T."/>
            <person name="Cohen L."/>
        </authorList>
    </citation>
    <scope>NUCLEOTIDE SEQUENCE</scope>
    <source>
        <strain evidence="2">CCMP 2712</strain>
    </source>
</reference>
<feature type="transmembrane region" description="Helical" evidence="1">
    <location>
        <begin position="91"/>
        <end position="112"/>
    </location>
</feature>
<feature type="transmembrane region" description="Helical" evidence="1">
    <location>
        <begin position="53"/>
        <end position="79"/>
    </location>
</feature>
<evidence type="ECO:0008006" key="3">
    <source>
        <dbReference type="Google" id="ProtNLM"/>
    </source>
</evidence>
<protein>
    <recommendedName>
        <fullName evidence="3">Derlin</fullName>
    </recommendedName>
</protein>
<organism evidence="2">
    <name type="scientific">Guillardia theta</name>
    <name type="common">Cryptophyte</name>
    <name type="synonym">Cryptomonas phi</name>
    <dbReference type="NCBI Taxonomy" id="55529"/>
    <lineage>
        <taxon>Eukaryota</taxon>
        <taxon>Cryptophyceae</taxon>
        <taxon>Pyrenomonadales</taxon>
        <taxon>Geminigeraceae</taxon>
        <taxon>Guillardia</taxon>
    </lineage>
</organism>
<dbReference type="AlphaFoldDB" id="A0A7S4P625"/>
<feature type="transmembrane region" description="Helical" evidence="1">
    <location>
        <begin position="176"/>
        <end position="193"/>
    </location>
</feature>
<evidence type="ECO:0000313" key="2">
    <source>
        <dbReference type="EMBL" id="CAE2324711.1"/>
    </source>
</evidence>
<keyword evidence="1" id="KW-1133">Transmembrane helix</keyword>
<sequence>MLGHITNMSGRVTPVCATWCFFLVASIILFRFHPEYKKELHLDWRSIIKGGQQYRLITNFLCFGGKFDMASMINLFFLCQSGMRIELGRSFRFLLALSLCGTGLLYCDYHRLFYTRHSPWTSHRLILSLICLESWSHPTELTTLPPLPLPPFPCWLLPAMICAQNHFLFGAPWQSMIAPAACSLVCAVILMIYDELSFMVFSRTHIKDPTRLNELLGEHGQPGSRKSNKYVDVDQDMSADCMDWDDAMLKGKKSQ</sequence>
<name>A0A7S4P625_GUITH</name>
<gene>
    <name evidence="2" type="ORF">GTHE00462_LOCUS29521</name>
</gene>